<feature type="region of interest" description="Disordered" evidence="1">
    <location>
        <begin position="230"/>
        <end position="422"/>
    </location>
</feature>
<gene>
    <name evidence="3" type="ORF">BBOMB_1457</name>
</gene>
<dbReference type="RefSeq" id="WP_044087867.1">
    <property type="nucleotide sequence ID" value="NZ_ATLK01000002.1"/>
</dbReference>
<feature type="region of interest" description="Disordered" evidence="1">
    <location>
        <begin position="176"/>
        <end position="213"/>
    </location>
</feature>
<feature type="compositionally biased region" description="Basic and acidic residues" evidence="1">
    <location>
        <begin position="359"/>
        <end position="369"/>
    </location>
</feature>
<feature type="compositionally biased region" description="Basic and acidic residues" evidence="1">
    <location>
        <begin position="230"/>
        <end position="241"/>
    </location>
</feature>
<evidence type="ECO:0000313" key="3">
    <source>
        <dbReference type="EMBL" id="KFF30594.1"/>
    </source>
</evidence>
<organism evidence="3 4">
    <name type="scientific">Bifidobacterium bombi DSM 19703</name>
    <dbReference type="NCBI Taxonomy" id="1341695"/>
    <lineage>
        <taxon>Bacteria</taxon>
        <taxon>Bacillati</taxon>
        <taxon>Actinomycetota</taxon>
        <taxon>Actinomycetes</taxon>
        <taxon>Bifidobacteriales</taxon>
        <taxon>Bifidobacteriaceae</taxon>
        <taxon>Bifidobacterium</taxon>
    </lineage>
</organism>
<keyword evidence="2" id="KW-1133">Transmembrane helix</keyword>
<evidence type="ECO:0000256" key="2">
    <source>
        <dbReference type="SAM" id="Phobius"/>
    </source>
</evidence>
<name>A0A086BNT0_9BIFI</name>
<evidence type="ECO:0000313" key="4">
    <source>
        <dbReference type="Proteomes" id="UP000028730"/>
    </source>
</evidence>
<comment type="caution">
    <text evidence="3">The sequence shown here is derived from an EMBL/GenBank/DDBJ whole genome shotgun (WGS) entry which is preliminary data.</text>
</comment>
<feature type="compositionally biased region" description="Basic residues" evidence="1">
    <location>
        <begin position="404"/>
        <end position="413"/>
    </location>
</feature>
<proteinExistence type="predicted"/>
<evidence type="ECO:0008006" key="5">
    <source>
        <dbReference type="Google" id="ProtNLM"/>
    </source>
</evidence>
<feature type="transmembrane region" description="Helical" evidence="2">
    <location>
        <begin position="6"/>
        <end position="23"/>
    </location>
</feature>
<dbReference type="AlphaFoldDB" id="A0A086BNT0"/>
<keyword evidence="2" id="KW-0472">Membrane</keyword>
<dbReference type="EMBL" id="ATLK01000002">
    <property type="protein sequence ID" value="KFF30594.1"/>
    <property type="molecule type" value="Genomic_DNA"/>
</dbReference>
<feature type="transmembrane region" description="Helical" evidence="2">
    <location>
        <begin position="125"/>
        <end position="144"/>
    </location>
</feature>
<dbReference type="eggNOG" id="ENOG5032VSG">
    <property type="taxonomic scope" value="Bacteria"/>
</dbReference>
<keyword evidence="2" id="KW-0812">Transmembrane</keyword>
<accession>A0A086BNT0</accession>
<dbReference type="STRING" id="1341695.BBOMB_1457"/>
<sequence>MDYEWASSVIVLAVIVILMAVLLPRHALKGMDRVVQHKEDKYSTSLHLIDAESGTRFSDGSRESEGGTVMQRAQSTGSGISYERVAKVRQARREAIRRRRMIAGSLLFLTVLVLVLSLILDFSMLFSLIPGTLLALVLVLGARASRQARQWELRLRARRKSLERSSGRALMKARLASKSSALQSEGRTKAVAKQTSEGQHGISSASRSDERDNGVVTSVIAQAEIERIVNQKSGVSEDRKSAKTHKSGSGHASQVAKRGGGAVNGSAGVGSHVSKTQPDSARIAGTVRSVGSADSAESADVHSIDEVEETASGRQDLISFSLGSGETESTQKEEPQSLEIKSTRQVSKAKPVVSPAVDSEPKADGERKSVTPSRPAEQDSAISSRRKEAGTSASLAVPDARVRRDARKPMQRRRAVEEENSLFKSEAIRAHSAVVGQAKAHVASFSDTKAFHAAEKLAEVEAPDASSDSLGEGLKSILVRRNA</sequence>
<evidence type="ECO:0000256" key="1">
    <source>
        <dbReference type="SAM" id="MobiDB-lite"/>
    </source>
</evidence>
<feature type="compositionally biased region" description="Polar residues" evidence="1">
    <location>
        <begin position="193"/>
        <end position="206"/>
    </location>
</feature>
<dbReference type="Proteomes" id="UP000028730">
    <property type="component" value="Unassembled WGS sequence"/>
</dbReference>
<protein>
    <recommendedName>
        <fullName evidence="5">Membrane associated protein</fullName>
    </recommendedName>
</protein>
<feature type="transmembrane region" description="Helical" evidence="2">
    <location>
        <begin position="101"/>
        <end position="119"/>
    </location>
</feature>
<dbReference type="OrthoDB" id="3243298at2"/>
<keyword evidence="4" id="KW-1185">Reference proteome</keyword>
<reference evidence="3 4" key="1">
    <citation type="journal article" date="2014" name="Appl. Environ. Microbiol.">
        <title>Genomic encyclopedia of type strains of the genus Bifidobacterium.</title>
        <authorList>
            <person name="Milani C."/>
            <person name="Lugli G.A."/>
            <person name="Duranti S."/>
            <person name="Turroni F."/>
            <person name="Bottacini F."/>
            <person name="Mangifesta M."/>
            <person name="Sanchez B."/>
            <person name="Viappiani A."/>
            <person name="Mancabelli L."/>
            <person name="Taminiau B."/>
            <person name="Delcenserie V."/>
            <person name="Barrangou R."/>
            <person name="Margolles A."/>
            <person name="van Sinderen D."/>
            <person name="Ventura M."/>
        </authorList>
    </citation>
    <scope>NUCLEOTIDE SEQUENCE [LARGE SCALE GENOMIC DNA]</scope>
    <source>
        <strain evidence="3 4">DSM 19703</strain>
    </source>
</reference>